<dbReference type="InterPro" id="IPR028082">
    <property type="entry name" value="Peripla_BP_I"/>
</dbReference>
<dbReference type="PANTHER" id="PTHR30146">
    <property type="entry name" value="LACI-RELATED TRANSCRIPTIONAL REPRESSOR"/>
    <property type="match status" value="1"/>
</dbReference>
<dbReference type="AlphaFoldDB" id="C4FDE4"/>
<keyword evidence="6" id="KW-1185">Reference proteome</keyword>
<dbReference type="Gene3D" id="3.40.50.2300">
    <property type="match status" value="2"/>
</dbReference>
<dbReference type="PATRIC" id="fig|518635.7.peg.300"/>
<dbReference type="SUPFAM" id="SSF53822">
    <property type="entry name" value="Periplasmic binding protein-like I"/>
    <property type="match status" value="1"/>
</dbReference>
<dbReference type="InterPro" id="IPR010982">
    <property type="entry name" value="Lambda_DNA-bd_dom_sf"/>
</dbReference>
<gene>
    <name evidence="5" type="ORF">BIFANG_02327</name>
</gene>
<dbReference type="CDD" id="cd01392">
    <property type="entry name" value="HTH_LacI"/>
    <property type="match status" value="1"/>
</dbReference>
<dbReference type="GO" id="GO:0000976">
    <property type="term" value="F:transcription cis-regulatory region binding"/>
    <property type="evidence" value="ECO:0007669"/>
    <property type="project" value="TreeGrafter"/>
</dbReference>
<feature type="domain" description="HTH lacI-type" evidence="4">
    <location>
        <begin position="41"/>
        <end position="95"/>
    </location>
</feature>
<dbReference type="HOGENOM" id="CLU_037628_6_1_11"/>
<dbReference type="Pfam" id="PF00356">
    <property type="entry name" value="LacI"/>
    <property type="match status" value="1"/>
</dbReference>
<evidence type="ECO:0000313" key="6">
    <source>
        <dbReference type="Proteomes" id="UP000006408"/>
    </source>
</evidence>
<dbReference type="GO" id="GO:0003700">
    <property type="term" value="F:DNA-binding transcription factor activity"/>
    <property type="evidence" value="ECO:0007669"/>
    <property type="project" value="TreeGrafter"/>
</dbReference>
<evidence type="ECO:0000256" key="2">
    <source>
        <dbReference type="ARBA" id="ARBA00023125"/>
    </source>
</evidence>
<dbReference type="InterPro" id="IPR000843">
    <property type="entry name" value="HTH_LacI"/>
</dbReference>
<reference evidence="5" key="1">
    <citation type="submission" date="2009-04" db="EMBL/GenBank/DDBJ databases">
        <authorList>
            <person name="Weinstock G."/>
            <person name="Sodergren E."/>
            <person name="Clifton S."/>
            <person name="Fulton L."/>
            <person name="Fulton B."/>
            <person name="Courtney L."/>
            <person name="Fronick C."/>
            <person name="Harrison M."/>
            <person name="Strong C."/>
            <person name="Farmer C."/>
            <person name="Delahaunty K."/>
            <person name="Markovic C."/>
            <person name="Hall O."/>
            <person name="Minx P."/>
            <person name="Tomlinson C."/>
            <person name="Mitreva M."/>
            <person name="Nelson J."/>
            <person name="Hou S."/>
            <person name="Wollam A."/>
            <person name="Pepin K.H."/>
            <person name="Johnson M."/>
            <person name="Bhonagiri V."/>
            <person name="Nash W.E."/>
            <person name="Warren W."/>
            <person name="Chinwalla A."/>
            <person name="Mardis E.R."/>
            <person name="Wilson R.K."/>
        </authorList>
    </citation>
    <scope>NUCLEOTIDE SEQUENCE [LARGE SCALE GENOMIC DNA]</scope>
    <source>
        <strain evidence="5">DSM 20098</strain>
    </source>
</reference>
<organism evidence="5 6">
    <name type="scientific">Bifidobacterium angulatum DSM 20098 = JCM 7096</name>
    <dbReference type="NCBI Taxonomy" id="518635"/>
    <lineage>
        <taxon>Bacteria</taxon>
        <taxon>Bacillati</taxon>
        <taxon>Actinomycetota</taxon>
        <taxon>Actinomycetes</taxon>
        <taxon>Bifidobacteriales</taxon>
        <taxon>Bifidobacteriaceae</taxon>
        <taxon>Bifidobacterium</taxon>
    </lineage>
</organism>
<dbReference type="PANTHER" id="PTHR30146:SF155">
    <property type="entry name" value="ALANINE RACEMASE"/>
    <property type="match status" value="1"/>
</dbReference>
<dbReference type="SMART" id="SM00354">
    <property type="entry name" value="HTH_LACI"/>
    <property type="match status" value="1"/>
</dbReference>
<dbReference type="CDD" id="cd06267">
    <property type="entry name" value="PBP1_LacI_sugar_binding-like"/>
    <property type="match status" value="1"/>
</dbReference>
<dbReference type="eggNOG" id="COG1609">
    <property type="taxonomic scope" value="Bacteria"/>
</dbReference>
<keyword evidence="1" id="KW-0805">Transcription regulation</keyword>
<dbReference type="Gene3D" id="1.10.260.40">
    <property type="entry name" value="lambda repressor-like DNA-binding domains"/>
    <property type="match status" value="1"/>
</dbReference>
<sequence length="380" mass="41180">MMPISDRLIYNKRVFTRSARASDKDGIERKETVMAGQKNKVTIFDVAKASGVSSSAVSYALNNKPGVSEATRAKVLKVAKGLGWRPNGAAQALARANTSRIGVVLAQEARLLSAEPYMMELLAGLGAELEQHDYSMLLRFAIGRDNEVVILKDWIATGNVDALLLVNLEMDDPRVALLNEYPEMPALALCDPSLSGGLPVMRSLDMQAVTKAVSYLHDLGHERIGRVGGPESFGHSYIRDAAFSDAAAELGVRYRCLHADYTPKGGIEATKRLLSVNPRPTAIIYDNDVMAMAGMGIAREMGFDIPGDLSIMAWDDSFMCTAVFPHLTVMGRDIVGSGHRAAQLLLKLVDGEQVGVADEYPYELRERASTGPAPASVEQR</sequence>
<dbReference type="Proteomes" id="UP000006408">
    <property type="component" value="Unassembled WGS sequence"/>
</dbReference>
<evidence type="ECO:0000256" key="1">
    <source>
        <dbReference type="ARBA" id="ARBA00023015"/>
    </source>
</evidence>
<keyword evidence="3" id="KW-0804">Transcription</keyword>
<dbReference type="PROSITE" id="PS00356">
    <property type="entry name" value="HTH_LACI_1"/>
    <property type="match status" value="1"/>
</dbReference>
<evidence type="ECO:0000313" key="5">
    <source>
        <dbReference type="EMBL" id="EEP20975.1"/>
    </source>
</evidence>
<dbReference type="Pfam" id="PF13377">
    <property type="entry name" value="Peripla_BP_3"/>
    <property type="match status" value="1"/>
</dbReference>
<evidence type="ECO:0000259" key="4">
    <source>
        <dbReference type="PROSITE" id="PS50932"/>
    </source>
</evidence>
<proteinExistence type="predicted"/>
<dbReference type="InterPro" id="IPR046335">
    <property type="entry name" value="LacI/GalR-like_sensor"/>
</dbReference>
<dbReference type="PROSITE" id="PS50932">
    <property type="entry name" value="HTH_LACI_2"/>
    <property type="match status" value="1"/>
</dbReference>
<protein>
    <submittedName>
        <fullName evidence="5">Transcriptional regulator, LacI family</fullName>
    </submittedName>
</protein>
<dbReference type="STRING" id="1683.Bang102_002370"/>
<dbReference type="EMBL" id="ABYS02000004">
    <property type="protein sequence ID" value="EEP20975.1"/>
    <property type="molecule type" value="Genomic_DNA"/>
</dbReference>
<dbReference type="SUPFAM" id="SSF47413">
    <property type="entry name" value="lambda repressor-like DNA-binding domains"/>
    <property type="match status" value="1"/>
</dbReference>
<evidence type="ECO:0000256" key="3">
    <source>
        <dbReference type="ARBA" id="ARBA00023163"/>
    </source>
</evidence>
<accession>C4FDE4</accession>
<name>C4FDE4_9BIFI</name>
<keyword evidence="2" id="KW-0238">DNA-binding</keyword>
<comment type="caution">
    <text evidence="5">The sequence shown here is derived from an EMBL/GenBank/DDBJ whole genome shotgun (WGS) entry which is preliminary data.</text>
</comment>